<dbReference type="AlphaFoldDB" id="A0A4Z1IS54"/>
<evidence type="ECO:0000313" key="1">
    <source>
        <dbReference type="EMBL" id="TGO64175.1"/>
    </source>
</evidence>
<proteinExistence type="predicted"/>
<comment type="caution">
    <text evidence="1">The sequence shown here is derived from an EMBL/GenBank/DDBJ whole genome shotgun (WGS) entry which is preliminary data.</text>
</comment>
<dbReference type="Proteomes" id="UP000297527">
    <property type="component" value="Unassembled WGS sequence"/>
</dbReference>
<reference evidence="1 2" key="1">
    <citation type="submission" date="2017-12" db="EMBL/GenBank/DDBJ databases">
        <title>Comparative genomics of Botrytis spp.</title>
        <authorList>
            <person name="Valero-Jimenez C.A."/>
            <person name="Tapia P."/>
            <person name="Veloso J."/>
            <person name="Silva-Moreno E."/>
            <person name="Staats M."/>
            <person name="Valdes J.H."/>
            <person name="Van Kan J.A.L."/>
        </authorList>
    </citation>
    <scope>NUCLEOTIDE SEQUENCE [LARGE SCALE GENOMIC DNA]</scope>
    <source>
        <strain evidence="1 2">MUCL11595</strain>
    </source>
</reference>
<name>A0A4Z1IS54_9HELO</name>
<dbReference type="EMBL" id="PQXN01000008">
    <property type="protein sequence ID" value="TGO64175.1"/>
    <property type="molecule type" value="Genomic_DNA"/>
</dbReference>
<accession>A0A4Z1IS54</accession>
<evidence type="ECO:0000313" key="2">
    <source>
        <dbReference type="Proteomes" id="UP000297527"/>
    </source>
</evidence>
<sequence>MPAKRLYLLQDTELEILTTHSRQPKPPPNTKNSVYDIIAYAPSIVLRRTRTKNEPIGTKVYIMEIIEVDHIAIFATEKAFFPQESEKLEYNSFLRISRTAFPTQSAALKCLGNHSAVTSHRFQILPGR</sequence>
<protein>
    <submittedName>
        <fullName evidence="1">Uncharacterized protein</fullName>
    </submittedName>
</protein>
<keyword evidence="2" id="KW-1185">Reference proteome</keyword>
<organism evidence="1 2">
    <name type="scientific">Botryotinia convoluta</name>
    <dbReference type="NCBI Taxonomy" id="54673"/>
    <lineage>
        <taxon>Eukaryota</taxon>
        <taxon>Fungi</taxon>
        <taxon>Dikarya</taxon>
        <taxon>Ascomycota</taxon>
        <taxon>Pezizomycotina</taxon>
        <taxon>Leotiomycetes</taxon>
        <taxon>Helotiales</taxon>
        <taxon>Sclerotiniaceae</taxon>
        <taxon>Botryotinia</taxon>
    </lineage>
</organism>
<gene>
    <name evidence="1" type="ORF">BCON_0008g00220</name>
</gene>